<feature type="domain" description="DUF7077" evidence="7">
    <location>
        <begin position="1153"/>
        <end position="1273"/>
    </location>
</feature>
<dbReference type="InterPro" id="IPR056913">
    <property type="entry name" value="TRAPPC10/Trs130_N"/>
</dbReference>
<dbReference type="OrthoDB" id="10256906at2759"/>
<dbReference type="Proteomes" id="UP000267821">
    <property type="component" value="Unassembled WGS sequence"/>
</dbReference>
<evidence type="ECO:0000259" key="7">
    <source>
        <dbReference type="Pfam" id="PF23274"/>
    </source>
</evidence>
<dbReference type="STRING" id="1051890.A0A3N4L839"/>
<dbReference type="GO" id="GO:1990071">
    <property type="term" value="C:TRAPPII protein complex"/>
    <property type="evidence" value="ECO:0007669"/>
    <property type="project" value="InterPro"/>
</dbReference>
<feature type="domain" description="TRAPPC10/Trs130 C-terminal" evidence="5">
    <location>
        <begin position="1519"/>
        <end position="1717"/>
    </location>
</feature>
<proteinExistence type="predicted"/>
<evidence type="ECO:0000256" key="1">
    <source>
        <dbReference type="ARBA" id="ARBA00004555"/>
    </source>
</evidence>
<accession>A0A3N4L839</accession>
<evidence type="ECO:0000259" key="6">
    <source>
        <dbReference type="Pfam" id="PF23036"/>
    </source>
</evidence>
<dbReference type="GO" id="GO:0006891">
    <property type="term" value="P:intra-Golgi vesicle-mediated transport"/>
    <property type="evidence" value="ECO:0007669"/>
    <property type="project" value="TreeGrafter"/>
</dbReference>
<feature type="compositionally biased region" description="Basic and acidic residues" evidence="4">
    <location>
        <begin position="399"/>
        <end position="418"/>
    </location>
</feature>
<feature type="compositionally biased region" description="Acidic residues" evidence="4">
    <location>
        <begin position="460"/>
        <end position="471"/>
    </location>
</feature>
<evidence type="ECO:0000256" key="4">
    <source>
        <dbReference type="SAM" id="MobiDB-lite"/>
    </source>
</evidence>
<dbReference type="Pfam" id="PF12584">
    <property type="entry name" value="TRAPPC10"/>
    <property type="match status" value="1"/>
</dbReference>
<feature type="region of interest" description="Disordered" evidence="4">
    <location>
        <begin position="140"/>
        <end position="173"/>
    </location>
</feature>
<dbReference type="InterPro" id="IPR045126">
    <property type="entry name" value="TRAPPC10/Trs130"/>
</dbReference>
<dbReference type="InterPro" id="IPR022233">
    <property type="entry name" value="TRAPPC10/Trs130_C"/>
</dbReference>
<feature type="region of interest" description="Disordered" evidence="4">
    <location>
        <begin position="60"/>
        <end position="99"/>
    </location>
</feature>
<feature type="region of interest" description="Disordered" evidence="4">
    <location>
        <begin position="399"/>
        <end position="431"/>
    </location>
</feature>
<reference evidence="8 9" key="1">
    <citation type="journal article" date="2018" name="Nat. Ecol. Evol.">
        <title>Pezizomycetes genomes reveal the molecular basis of ectomycorrhizal truffle lifestyle.</title>
        <authorList>
            <person name="Murat C."/>
            <person name="Payen T."/>
            <person name="Noel B."/>
            <person name="Kuo A."/>
            <person name="Morin E."/>
            <person name="Chen J."/>
            <person name="Kohler A."/>
            <person name="Krizsan K."/>
            <person name="Balestrini R."/>
            <person name="Da Silva C."/>
            <person name="Montanini B."/>
            <person name="Hainaut M."/>
            <person name="Levati E."/>
            <person name="Barry K.W."/>
            <person name="Belfiori B."/>
            <person name="Cichocki N."/>
            <person name="Clum A."/>
            <person name="Dockter R.B."/>
            <person name="Fauchery L."/>
            <person name="Guy J."/>
            <person name="Iotti M."/>
            <person name="Le Tacon F."/>
            <person name="Lindquist E.A."/>
            <person name="Lipzen A."/>
            <person name="Malagnac F."/>
            <person name="Mello A."/>
            <person name="Molinier V."/>
            <person name="Miyauchi S."/>
            <person name="Poulain J."/>
            <person name="Riccioni C."/>
            <person name="Rubini A."/>
            <person name="Sitrit Y."/>
            <person name="Splivallo R."/>
            <person name="Traeger S."/>
            <person name="Wang M."/>
            <person name="Zifcakova L."/>
            <person name="Wipf D."/>
            <person name="Zambonelli A."/>
            <person name="Paolocci F."/>
            <person name="Nowrousian M."/>
            <person name="Ottonello S."/>
            <person name="Baldrian P."/>
            <person name="Spatafora J.W."/>
            <person name="Henrissat B."/>
            <person name="Nagy L.G."/>
            <person name="Aury J.M."/>
            <person name="Wincker P."/>
            <person name="Grigoriev I.V."/>
            <person name="Bonfante P."/>
            <person name="Martin F.M."/>
        </authorList>
    </citation>
    <scope>NUCLEOTIDE SEQUENCE [LARGE SCALE GENOMIC DNA]</scope>
    <source>
        <strain evidence="8 9">ATCC MYA-4762</strain>
    </source>
</reference>
<evidence type="ECO:0000313" key="9">
    <source>
        <dbReference type="Proteomes" id="UP000267821"/>
    </source>
</evidence>
<sequence>MESSSKVTVTYWDPSSVFPLIENDLRAHLPLRNLHWKSPTRPLRSISTLHVELVPYTGNGSPIPPTNGRRGSLTPSVNSGITPGPLMGPPVGGKRRRHQIPGLRNTPYLKLYILRCDDNDQYKSTSRRLLREWVSTHAAASPTAASSGAGGGGSSGSLAPPVASTGSSAKGDVAKQHDASEWLILHVLLPGTAAYAQPRAQAHPAGAQPATRGWAGMKGTTTLLEKIRSDFNTTSKVGIKDRVIQLRIHPNHPDLSLLSPTVPVPPHTLWSSPPEPKEETEAAYQELITKFKTQILSSFDLRVAQYEEDVKERDSQRMLPGWNFCTFFVLKEGLARAFESVGLVEDSLILYDELAVGLQDFLREEEEKGKGALGIEDWTEETRGWVYKAQDRLRKKLRAEQRRKDGDEDAEGGLRIETDGGSQASTVVGDASDVGDGIAGAVMRRDNSMAGSTTVHETESEFNDADDEEVPELSLSENTPPLSPYKKPYRELILSNRISIFDFECYLFARQSNLLLRLGGATSSMVQTPTVASAAYNWTTYPPEAPSNAPANPLSLQPGEEDLKHLTSLLRRGLTFVTNVGRILRQDLCRGWRRSNPTPEPAWRDQDEEEEKERVIGNLIDDIVKNWMFSVCMQLLEQTEARGIPREVLWGIGSQVYTPTTAGLFPRRSSSLPGTPILEQTGFMVGNIGSRPTSIMISGRSPHALPPERVQTQEQSNPSLEELCAARGDLLVLARSLVEGFARRKGWMGEWGSEGKVPSRVKGAMKKESWFEQVKTPGLQEISLADEGEDEGKHDNVDGAREAGLDGFEVGCGIGDKLLKKAVDSEMGFYELFEELSEKARRHFTIGKRVKSAERVVADLAALKLLEMLMRNGTSHLQDYHMAAHYLEKLTTFYAGDGWSLIETNLLSMYAKCLKMLHRREDYVRVLLKLLAKAASTKIKWDWRRIATVSNVIPHTPLIDEFRPRGEENDVDVEPSPEEEEVGLDVRGYVSEIISISDKLAQHITSPMNQFFTDILVEPYPRQLGECRDGYKVLVKFRYLLEEEMTVQMVKVRVISMVGGLASREIWMASPPSETGEGIRIRRGTQRIWLETNQNIPGTYMVDQIVISAHNISFVHEILGKTTPATPITLTASNAAAAISAAKRNRLHFFPHPESLAVQLRLPDTVHLDRGKKVELVITTGWNHVLSAEVGAKSATAGLRMMMREVELLTHAHAPGVDLEGGKVKLKDIPPGTELVLRVPYSAERELGALGVRVEVVYNTETGEYTYAVQQTVTVALPLAVNVQDVFKRDVLFSKFQVSTALDIPLVILGARLDGTRTGFITESASSGGEVVGGEGWLVVPRQAGQFVYRIRRRREAKQESSGGALVTPKKPGALQLHITYRSVDEEVVSTVVGVLRRDLKKAGLREYENLLVGHLKERLEQRSIEEMEVWGVVREVGLGGWEGWGWGEVLEVISAGRGGKGGERQIVEAWLKEWWRGEKREGEEVEEGGEQGRVVKLGFGGIYGDVNGAGVSRALVIPVEVPAVDVICTVELKLFPNEQAHGSLGYTPERILIAGEQVPAELHIQWSREWAIPQQSHRHFSHHQATEEEAPAPMEFSYQLIQPPPPPPPTPGMASMSPPAMNSAVLGADTWLIAGRRRGSFSIPPYIGSGDKKEKEGVRLNLILIPLRTGAVPLPGVEIKAITTGRRGDGQDGLGGMGGGVVVETDYVNGGEVVTVGRDVRSVTVAVSGARDGICEEGGSDRASVMGLGLKDE</sequence>
<feature type="domain" description="TRAPPC10/Trs130 N-terminal" evidence="6">
    <location>
        <begin position="483"/>
        <end position="521"/>
    </location>
</feature>
<dbReference type="Pfam" id="PF24965">
    <property type="entry name" value="TRS130_4HB"/>
    <property type="match status" value="1"/>
</dbReference>
<keyword evidence="9" id="KW-1185">Reference proteome</keyword>
<evidence type="ECO:0000259" key="5">
    <source>
        <dbReference type="Pfam" id="PF12584"/>
    </source>
</evidence>
<evidence type="ECO:0000256" key="2">
    <source>
        <dbReference type="ARBA" id="ARBA00022448"/>
    </source>
</evidence>
<dbReference type="GO" id="GO:0034498">
    <property type="term" value="P:early endosome to Golgi transport"/>
    <property type="evidence" value="ECO:0007669"/>
    <property type="project" value="TreeGrafter"/>
</dbReference>
<dbReference type="InParanoid" id="A0A3N4L839"/>
<dbReference type="GO" id="GO:0005829">
    <property type="term" value="C:cytosol"/>
    <property type="evidence" value="ECO:0007669"/>
    <property type="project" value="GOC"/>
</dbReference>
<dbReference type="InterPro" id="IPR055505">
    <property type="entry name" value="DUF7077"/>
</dbReference>
<protein>
    <recommendedName>
        <fullName evidence="10">Trafficking protein particle complex subunit 10</fullName>
    </recommendedName>
</protein>
<organism evidence="8 9">
    <name type="scientific">Terfezia boudieri ATCC MYA-4762</name>
    <dbReference type="NCBI Taxonomy" id="1051890"/>
    <lineage>
        <taxon>Eukaryota</taxon>
        <taxon>Fungi</taxon>
        <taxon>Dikarya</taxon>
        <taxon>Ascomycota</taxon>
        <taxon>Pezizomycotina</taxon>
        <taxon>Pezizomycetes</taxon>
        <taxon>Pezizales</taxon>
        <taxon>Pezizaceae</taxon>
        <taxon>Terfezia</taxon>
    </lineage>
</organism>
<name>A0A3N4L839_9PEZI</name>
<gene>
    <name evidence="8" type="ORF">L211DRAFT_871655</name>
</gene>
<dbReference type="EMBL" id="ML121610">
    <property type="protein sequence ID" value="RPB18766.1"/>
    <property type="molecule type" value="Genomic_DNA"/>
</dbReference>
<dbReference type="Pfam" id="PF23274">
    <property type="entry name" value="DUF7077"/>
    <property type="match status" value="1"/>
</dbReference>
<evidence type="ECO:0000256" key="3">
    <source>
        <dbReference type="ARBA" id="ARBA00023034"/>
    </source>
</evidence>
<keyword evidence="2" id="KW-0813">Transport</keyword>
<keyword evidence="3" id="KW-0333">Golgi apparatus</keyword>
<evidence type="ECO:0008006" key="10">
    <source>
        <dbReference type="Google" id="ProtNLM"/>
    </source>
</evidence>
<evidence type="ECO:0000313" key="8">
    <source>
        <dbReference type="EMBL" id="RPB18766.1"/>
    </source>
</evidence>
<feature type="region of interest" description="Disordered" evidence="4">
    <location>
        <begin position="445"/>
        <end position="482"/>
    </location>
</feature>
<feature type="domain" description="TRAPPC10/Trs130 N-terminal" evidence="6">
    <location>
        <begin position="275"/>
        <end position="367"/>
    </location>
</feature>
<dbReference type="PANTHER" id="PTHR13251:SF3">
    <property type="entry name" value="TRAFFICKING PROTEIN PARTICLE COMPLEX SUBUNIT 10"/>
    <property type="match status" value="1"/>
</dbReference>
<dbReference type="Pfam" id="PF23036">
    <property type="entry name" value="TRAPPC10_1st"/>
    <property type="match status" value="2"/>
</dbReference>
<dbReference type="PANTHER" id="PTHR13251">
    <property type="entry name" value="EPILEPSY HOLOPROSENCEPHALY CANDIDATE 1/TMEM1"/>
    <property type="match status" value="1"/>
</dbReference>
<comment type="subcellular location">
    <subcellularLocation>
        <location evidence="1">Golgi apparatus</location>
    </subcellularLocation>
</comment>